<evidence type="ECO:0000313" key="2">
    <source>
        <dbReference type="EMBL" id="KXS12017.1"/>
    </source>
</evidence>
<name>A0A139A5C5_GONPJ</name>
<feature type="non-terminal residue" evidence="2">
    <location>
        <position position="296"/>
    </location>
</feature>
<dbReference type="GO" id="GO:0140664">
    <property type="term" value="F:ATP-dependent DNA damage sensor activity"/>
    <property type="evidence" value="ECO:0007669"/>
    <property type="project" value="InterPro"/>
</dbReference>
<dbReference type="GO" id="GO:0016887">
    <property type="term" value="F:ATP hydrolysis activity"/>
    <property type="evidence" value="ECO:0007669"/>
    <property type="project" value="InterPro"/>
</dbReference>
<evidence type="ECO:0000259" key="1">
    <source>
        <dbReference type="SMART" id="SM00853"/>
    </source>
</evidence>
<feature type="domain" description="MutL C-terminal dimerisation" evidence="1">
    <location>
        <begin position="11"/>
        <end position="258"/>
    </location>
</feature>
<dbReference type="InterPro" id="IPR042120">
    <property type="entry name" value="MutL_C_dimsub"/>
</dbReference>
<dbReference type="STRING" id="1344416.A0A139A5C5"/>
<dbReference type="InterPro" id="IPR014790">
    <property type="entry name" value="MutL_C"/>
</dbReference>
<gene>
    <name evidence="2" type="ORF">M427DRAFT_77023</name>
</gene>
<dbReference type="Proteomes" id="UP000070544">
    <property type="component" value="Unassembled WGS sequence"/>
</dbReference>
<dbReference type="AlphaFoldDB" id="A0A139A5C5"/>
<dbReference type="PANTHER" id="PTHR10073">
    <property type="entry name" value="DNA MISMATCH REPAIR PROTEIN MLH, PMS, MUTL"/>
    <property type="match status" value="1"/>
</dbReference>
<organism evidence="2 3">
    <name type="scientific">Gonapodya prolifera (strain JEL478)</name>
    <name type="common">Monoblepharis prolifera</name>
    <dbReference type="NCBI Taxonomy" id="1344416"/>
    <lineage>
        <taxon>Eukaryota</taxon>
        <taxon>Fungi</taxon>
        <taxon>Fungi incertae sedis</taxon>
        <taxon>Chytridiomycota</taxon>
        <taxon>Chytridiomycota incertae sedis</taxon>
        <taxon>Monoblepharidomycetes</taxon>
        <taxon>Monoblepharidales</taxon>
        <taxon>Gonapodyaceae</taxon>
        <taxon>Gonapodya</taxon>
    </lineage>
</organism>
<dbReference type="GO" id="GO:0032300">
    <property type="term" value="C:mismatch repair complex"/>
    <property type="evidence" value="ECO:0007669"/>
    <property type="project" value="InterPro"/>
</dbReference>
<feature type="non-terminal residue" evidence="2">
    <location>
        <position position="1"/>
    </location>
</feature>
<dbReference type="EMBL" id="KQ965792">
    <property type="protein sequence ID" value="KXS12017.1"/>
    <property type="molecule type" value="Genomic_DNA"/>
</dbReference>
<dbReference type="GO" id="GO:0005524">
    <property type="term" value="F:ATP binding"/>
    <property type="evidence" value="ECO:0007669"/>
    <property type="project" value="InterPro"/>
</dbReference>
<dbReference type="SUPFAM" id="SSF118116">
    <property type="entry name" value="DNA mismatch repair protein MutL"/>
    <property type="match status" value="1"/>
</dbReference>
<evidence type="ECO:0000313" key="3">
    <source>
        <dbReference type="Proteomes" id="UP000070544"/>
    </source>
</evidence>
<dbReference type="Gene3D" id="3.30.1540.20">
    <property type="entry name" value="MutL, C-terminal domain, dimerisation subdomain"/>
    <property type="match status" value="2"/>
</dbReference>
<accession>A0A139A5C5</accession>
<reference evidence="2 3" key="1">
    <citation type="journal article" date="2015" name="Genome Biol. Evol.">
        <title>Phylogenomic analyses indicate that early fungi evolved digesting cell walls of algal ancestors of land plants.</title>
        <authorList>
            <person name="Chang Y."/>
            <person name="Wang S."/>
            <person name="Sekimoto S."/>
            <person name="Aerts A.L."/>
            <person name="Choi C."/>
            <person name="Clum A."/>
            <person name="LaButti K.M."/>
            <person name="Lindquist E.A."/>
            <person name="Yee Ngan C."/>
            <person name="Ohm R.A."/>
            <person name="Salamov A.A."/>
            <person name="Grigoriev I.V."/>
            <person name="Spatafora J.W."/>
            <person name="Berbee M.L."/>
        </authorList>
    </citation>
    <scope>NUCLEOTIDE SEQUENCE [LARGE SCALE GENOMIC DNA]</scope>
    <source>
        <strain evidence="2 3">JEL478</strain>
    </source>
</reference>
<dbReference type="InterPro" id="IPR038973">
    <property type="entry name" value="MutL/Mlh/Pms-like"/>
</dbReference>
<dbReference type="OMA" id="TRCANAD"/>
<dbReference type="GO" id="GO:0006298">
    <property type="term" value="P:mismatch repair"/>
    <property type="evidence" value="ECO:0007669"/>
    <property type="project" value="InterPro"/>
</dbReference>
<keyword evidence="3" id="KW-1185">Reference proteome</keyword>
<dbReference type="PANTHER" id="PTHR10073:SF47">
    <property type="entry name" value="DNA MISMATCH REPAIR PROTEIN MLH3"/>
    <property type="match status" value="1"/>
</dbReference>
<sequence length="296" mass="33128">IDKTRLEGARVISQVDNKFIVCIAQNTPPPSDQRNESGTDKLVDHVLLIIDQHAADERCRLEQLWNELLSGAKDEEILSDREDSTQTSTTVFLNALNQKSIVASLVLPKPIEIQLSSRERAALIRYLGYFHYWGMKFDAKGLEKERSDCSESLSITDDTGPIERLSLAESDVAPVRVLALPKSIADRCATEARTTLELVRGYIQQLELSRIPLDSLPISYDPRETRSIWGIVSQCPPGLRDLMNSKACRGAIMFGDKLKQTDCEALITQLKDCDFPFSCAHGRPSMIPLITLTKVR</sequence>
<proteinExistence type="predicted"/>
<dbReference type="InterPro" id="IPR037198">
    <property type="entry name" value="MutL_C_sf"/>
</dbReference>
<dbReference type="SMART" id="SM00853">
    <property type="entry name" value="MutL_C"/>
    <property type="match status" value="1"/>
</dbReference>
<protein>
    <recommendedName>
        <fullName evidence="1">MutL C-terminal dimerisation domain-containing protein</fullName>
    </recommendedName>
</protein>
<dbReference type="OrthoDB" id="429932at2759"/>